<dbReference type="Ensembl" id="ENSMSIT00000031315.1">
    <property type="protein sequence ID" value="ENSMSIP00000024823.1"/>
    <property type="gene ID" value="ENSMSIG00000020992.1"/>
</dbReference>
<dbReference type="AlphaFoldDB" id="A0A8C6HRJ6"/>
<reference evidence="2" key="1">
    <citation type="submission" date="2025-08" db="UniProtKB">
        <authorList>
            <consortium name="Ensembl"/>
        </authorList>
    </citation>
    <scope>IDENTIFICATION</scope>
</reference>
<accession>A0A8C6HRJ6</accession>
<name>A0A8C6HRJ6_MUSSI</name>
<evidence type="ECO:0000256" key="1">
    <source>
        <dbReference type="SAM" id="MobiDB-lite"/>
    </source>
</evidence>
<reference evidence="2" key="2">
    <citation type="submission" date="2025-09" db="UniProtKB">
        <authorList>
            <consortium name="Ensembl"/>
        </authorList>
    </citation>
    <scope>IDENTIFICATION</scope>
</reference>
<dbReference type="Proteomes" id="UP000694415">
    <property type="component" value="Unplaced"/>
</dbReference>
<feature type="compositionally biased region" description="Gly residues" evidence="1">
    <location>
        <begin position="68"/>
        <end position="81"/>
    </location>
</feature>
<sequence length="155" mass="16842">MGQTRSLARPTLSRDPLECISWAWERKETPGRESHCFIPEGTYEDAALGAGIWARTREGENREQDPGAGWGSERGKWGAGSGFRQRGMGSRATVYSPLRSVPVGGPRRPGRRGKERPEPSGSLPWDTSCTALGPRRSPHLSGSLPRLLAEVYAGG</sequence>
<feature type="region of interest" description="Disordered" evidence="1">
    <location>
        <begin position="55"/>
        <end position="142"/>
    </location>
</feature>
<dbReference type="GeneTree" id="ENSGT00900000143207"/>
<organism evidence="2 3">
    <name type="scientific">Mus spicilegus</name>
    <name type="common">Mound-building mouse</name>
    <dbReference type="NCBI Taxonomy" id="10103"/>
    <lineage>
        <taxon>Eukaryota</taxon>
        <taxon>Metazoa</taxon>
        <taxon>Chordata</taxon>
        <taxon>Craniata</taxon>
        <taxon>Vertebrata</taxon>
        <taxon>Euteleostomi</taxon>
        <taxon>Mammalia</taxon>
        <taxon>Eutheria</taxon>
        <taxon>Euarchontoglires</taxon>
        <taxon>Glires</taxon>
        <taxon>Rodentia</taxon>
        <taxon>Myomorpha</taxon>
        <taxon>Muroidea</taxon>
        <taxon>Muridae</taxon>
        <taxon>Murinae</taxon>
        <taxon>Mus</taxon>
        <taxon>Mus</taxon>
    </lineage>
</organism>
<evidence type="ECO:0000313" key="3">
    <source>
        <dbReference type="Proteomes" id="UP000694415"/>
    </source>
</evidence>
<proteinExistence type="predicted"/>
<keyword evidence="3" id="KW-1185">Reference proteome</keyword>
<feature type="compositionally biased region" description="Basic and acidic residues" evidence="1">
    <location>
        <begin position="55"/>
        <end position="65"/>
    </location>
</feature>
<evidence type="ECO:0000313" key="2">
    <source>
        <dbReference type="Ensembl" id="ENSMSIP00000024823.1"/>
    </source>
</evidence>
<protein>
    <submittedName>
        <fullName evidence="2">Uncharacterized protein</fullName>
    </submittedName>
</protein>